<dbReference type="InterPro" id="IPR026341">
    <property type="entry name" value="T9SS_type_B"/>
</dbReference>
<dbReference type="Pfam" id="PF13585">
    <property type="entry name" value="CHU_C"/>
    <property type="match status" value="1"/>
</dbReference>
<dbReference type="NCBIfam" id="TIGR04131">
    <property type="entry name" value="Bac_Flav_CTERM"/>
    <property type="match status" value="1"/>
</dbReference>
<dbReference type="RefSeq" id="WP_264543730.1">
    <property type="nucleotide sequence ID" value="NZ_BAABIP010000007.1"/>
</dbReference>
<reference evidence="4" key="1">
    <citation type="journal article" date="2019" name="Int. J. Syst. Evol. Microbiol.">
        <title>The Global Catalogue of Microorganisms (GCM) 10K type strain sequencing project: providing services to taxonomists for standard genome sequencing and annotation.</title>
        <authorList>
            <consortium name="The Broad Institute Genomics Platform"/>
            <consortium name="The Broad Institute Genome Sequencing Center for Infectious Disease"/>
            <person name="Wu L."/>
            <person name="Ma J."/>
        </authorList>
    </citation>
    <scope>NUCLEOTIDE SEQUENCE [LARGE SCALE GENOMIC DNA]</scope>
    <source>
        <strain evidence="4">JCM 18198</strain>
    </source>
</reference>
<dbReference type="SMART" id="SM00089">
    <property type="entry name" value="PKD"/>
    <property type="match status" value="1"/>
</dbReference>
<dbReference type="InterPro" id="IPR000601">
    <property type="entry name" value="PKD_dom"/>
</dbReference>
<dbReference type="Pfam" id="PF18911">
    <property type="entry name" value="PKD_4"/>
    <property type="match status" value="1"/>
</dbReference>
<keyword evidence="4" id="KW-1185">Reference proteome</keyword>
<sequence>MKQKLAVIFLLFTTLAYSQQEASVWYFGANAGIKFNSDNSITTLTDGQLSTSEGCATIADSNGDLLFYTDGVRVWNKNHQVMPNGLGLMGHTSSTQSATIVPKPGSPNLFYIFTLDYEVHPNGFRYSVVDINLNGGLGDVTNEKNVLVYAPSNEKISIVKHANNIDYWIVTHGFGNNTFYSHLLTSSGLSSTPVLSNVGTVVSGSTENVWGYMKISPNGSKLAICNLMQAELFDFDTASGLVTNPKTLFTTTIEGPYGAEFSPDNNILYITIPNPYKIIQYDLNATNIASSAYEIILPNIYPGALQLGPDSKIYIAQMFKTKLGVINNPNTLGAGCSVQIDAVDLNGRTCAMGLPPFVSSFFFTPVIQWDSSCENDNINFSISNVQNIISVVWDFGDGSPVQSNITTNHIYAIPNTYTVTATVTTPLGVATNTRIITISEVPTATQPLDVLQCDDDNDGFYNFDLTTLDSVILNGQNPNQFKVKYFANSIDYNNNIAIVAPLSYQNAVAYQQQSIIAEVYNIQNKACKATITFNIDVFDSPSSTTNISSLTSCDNITFGTDTDGRIRFDLTQKVTEILNGQSSIQFTIAYFTDAGLTNPIASPANYVNANSAETIYVRVSNVDNVNCFATTSFTIEVFPLPTISNVVALKQCDDNIDGFSIFNLTEANRLISANYATETFSYFETATDAQNNVNPILNFTTYANQVVSNDVVFVRVVNAKGCFKVGTLNLNVSTTQIPLNFTRNFTVCDDAVLGTNIDGISSFDFSSVTSQIQSLFPIGQQLIVTYYRNLSDALAESNAITNTANYRNIGYPNTQSIYIRVDSAVNNDCLGLGQHITLNVERIPIVEAQKYTHCDDNQDGQFAFDTSNLQITLLNGITNVSVAYLDANNNPLPSPLPNPFVTATQTIKAVVTNNTVTACDYQTTITFVVDDLPEVFPISSNLTSVCDDELDPLIQDGIFTFDTSTFQNTILGSQTGMIVNYYDQSNNSLPSPLPNPFTTATQNVRVEVINPVNATCKAIYIIPFMVCPVPRIELEGSEIVCNQLTLTKTLDAGILDGTPTTDYTYIWKKDNTLLPFEINSTLNINQEGIYTVEVKNSVGCIRTRKIKVVASDLATISNVQVTDLSDSNSIIVSVRGNGDYVYSLDNIEFQESNAFYNLPAGIYTVYVKDLNGCGISKEEVSILGIPKYFTPNGDGYNDYWNIKGIDSKVNAKTQIYIFDRFGKLLKQISPASEGWNGSFNGQSLPAADYWYFVKLEDGRDLKGHFALKR</sequence>
<dbReference type="SUPFAM" id="SSF63829">
    <property type="entry name" value="Calcium-dependent phosphotriesterase"/>
    <property type="match status" value="1"/>
</dbReference>
<feature type="chain" id="PRO_5046337294" evidence="1">
    <location>
        <begin position="19"/>
        <end position="1269"/>
    </location>
</feature>
<feature type="signal peptide" evidence="1">
    <location>
        <begin position="1"/>
        <end position="18"/>
    </location>
</feature>
<dbReference type="SUPFAM" id="SSF49299">
    <property type="entry name" value="PKD domain"/>
    <property type="match status" value="1"/>
</dbReference>
<comment type="caution">
    <text evidence="3">The sequence shown here is derived from an EMBL/GenBank/DDBJ whole genome shotgun (WGS) entry which is preliminary data.</text>
</comment>
<dbReference type="Gene3D" id="2.60.40.10">
    <property type="entry name" value="Immunoglobulins"/>
    <property type="match status" value="2"/>
</dbReference>
<protein>
    <submittedName>
        <fullName evidence="3">T9SS C-terminal target domain-containing protein</fullName>
    </submittedName>
</protein>
<evidence type="ECO:0000259" key="2">
    <source>
        <dbReference type="PROSITE" id="PS50093"/>
    </source>
</evidence>
<keyword evidence="1" id="KW-0732">Signal</keyword>
<accession>A0ABP8ZS71</accession>
<organism evidence="3 4">
    <name type="scientific">Flavobacterium hankyongi</name>
    <dbReference type="NCBI Taxonomy" id="1176532"/>
    <lineage>
        <taxon>Bacteria</taxon>
        <taxon>Pseudomonadati</taxon>
        <taxon>Bacteroidota</taxon>
        <taxon>Flavobacteriia</taxon>
        <taxon>Flavobacteriales</taxon>
        <taxon>Flavobacteriaceae</taxon>
        <taxon>Flavobacterium</taxon>
    </lineage>
</organism>
<gene>
    <name evidence="3" type="ORF">GCM10023230_11110</name>
</gene>
<name>A0ABP8ZS71_9FLAO</name>
<dbReference type="PROSITE" id="PS50093">
    <property type="entry name" value="PKD"/>
    <property type="match status" value="1"/>
</dbReference>
<dbReference type="InterPro" id="IPR013783">
    <property type="entry name" value="Ig-like_fold"/>
</dbReference>
<evidence type="ECO:0000313" key="3">
    <source>
        <dbReference type="EMBL" id="GAA4763429.1"/>
    </source>
</evidence>
<evidence type="ECO:0000256" key="1">
    <source>
        <dbReference type="SAM" id="SignalP"/>
    </source>
</evidence>
<dbReference type="EMBL" id="BAABIP010000007">
    <property type="protein sequence ID" value="GAA4763429.1"/>
    <property type="molecule type" value="Genomic_DNA"/>
</dbReference>
<proteinExistence type="predicted"/>
<dbReference type="Proteomes" id="UP001500141">
    <property type="component" value="Unassembled WGS sequence"/>
</dbReference>
<dbReference type="InterPro" id="IPR035986">
    <property type="entry name" value="PKD_dom_sf"/>
</dbReference>
<feature type="domain" description="PKD" evidence="2">
    <location>
        <begin position="375"/>
        <end position="445"/>
    </location>
</feature>
<dbReference type="InterPro" id="IPR022409">
    <property type="entry name" value="PKD/Chitinase_dom"/>
</dbReference>
<evidence type="ECO:0000313" key="4">
    <source>
        <dbReference type="Proteomes" id="UP001500141"/>
    </source>
</evidence>